<name>A0A395V8L5_9FIRM</name>
<accession>A0A395V8L5</accession>
<comment type="pathway">
    <text evidence="1">Cell wall biogenesis; cell wall polysaccharide biosynthesis.</text>
</comment>
<dbReference type="InterPro" id="IPR029044">
    <property type="entry name" value="Nucleotide-diphossugar_trans"/>
</dbReference>
<keyword evidence="4 7" id="KW-0808">Transferase</keyword>
<gene>
    <name evidence="7" type="ORF">DWX93_10435</name>
</gene>
<reference evidence="7 8" key="1">
    <citation type="submission" date="2018-08" db="EMBL/GenBank/DDBJ databases">
        <title>A genome reference for cultivated species of the human gut microbiota.</title>
        <authorList>
            <person name="Zou Y."/>
            <person name="Xue W."/>
            <person name="Luo G."/>
        </authorList>
    </citation>
    <scope>NUCLEOTIDE SEQUENCE [LARGE SCALE GENOMIC DNA]</scope>
    <source>
        <strain evidence="7 8">AF22-12AC</strain>
    </source>
</reference>
<evidence type="ECO:0000313" key="8">
    <source>
        <dbReference type="Proteomes" id="UP000266172"/>
    </source>
</evidence>
<dbReference type="CDD" id="cd04186">
    <property type="entry name" value="GT_2_like_c"/>
    <property type="match status" value="1"/>
</dbReference>
<proteinExistence type="inferred from homology"/>
<dbReference type="InterPro" id="IPR001173">
    <property type="entry name" value="Glyco_trans_2-like"/>
</dbReference>
<evidence type="ECO:0000256" key="5">
    <source>
        <dbReference type="SAM" id="Phobius"/>
    </source>
</evidence>
<evidence type="ECO:0000259" key="6">
    <source>
        <dbReference type="Pfam" id="PF00535"/>
    </source>
</evidence>
<evidence type="ECO:0000256" key="4">
    <source>
        <dbReference type="ARBA" id="ARBA00022679"/>
    </source>
</evidence>
<dbReference type="RefSeq" id="WP_118097597.1">
    <property type="nucleotide sequence ID" value="NZ_JBGKKV010000002.1"/>
</dbReference>
<keyword evidence="5" id="KW-0812">Transmembrane</keyword>
<evidence type="ECO:0000256" key="3">
    <source>
        <dbReference type="ARBA" id="ARBA00022676"/>
    </source>
</evidence>
<dbReference type="Pfam" id="PF00535">
    <property type="entry name" value="Glycos_transf_2"/>
    <property type="match status" value="1"/>
</dbReference>
<feature type="domain" description="Glycosyltransferase 2-like" evidence="6">
    <location>
        <begin position="8"/>
        <end position="176"/>
    </location>
</feature>
<comment type="similarity">
    <text evidence="2">Belongs to the glycosyltransferase 2 family.</text>
</comment>
<dbReference type="AlphaFoldDB" id="A0A395V8L5"/>
<evidence type="ECO:0000256" key="1">
    <source>
        <dbReference type="ARBA" id="ARBA00004776"/>
    </source>
</evidence>
<evidence type="ECO:0000256" key="2">
    <source>
        <dbReference type="ARBA" id="ARBA00006739"/>
    </source>
</evidence>
<dbReference type="Gene3D" id="3.90.550.10">
    <property type="entry name" value="Spore Coat Polysaccharide Biosynthesis Protein SpsA, Chain A"/>
    <property type="match status" value="1"/>
</dbReference>
<feature type="transmembrane region" description="Helical" evidence="5">
    <location>
        <begin position="245"/>
        <end position="267"/>
    </location>
</feature>
<comment type="caution">
    <text evidence="7">The sequence shown here is derived from an EMBL/GenBank/DDBJ whole genome shotgun (WGS) entry which is preliminary data.</text>
</comment>
<dbReference type="PANTHER" id="PTHR43179:SF12">
    <property type="entry name" value="GALACTOFURANOSYLTRANSFERASE GLFT2"/>
    <property type="match status" value="1"/>
</dbReference>
<keyword evidence="3" id="KW-0328">Glycosyltransferase</keyword>
<keyword evidence="5" id="KW-0472">Membrane</keyword>
<dbReference type="Proteomes" id="UP000266172">
    <property type="component" value="Unassembled WGS sequence"/>
</dbReference>
<dbReference type="EMBL" id="QRVL01000008">
    <property type="protein sequence ID" value="RGS39635.1"/>
    <property type="molecule type" value="Genomic_DNA"/>
</dbReference>
<protein>
    <submittedName>
        <fullName evidence="7">Glycosyltransferase family 2 protein</fullName>
    </submittedName>
</protein>
<keyword evidence="5" id="KW-1133">Transmembrane helix</keyword>
<dbReference type="SUPFAM" id="SSF53448">
    <property type="entry name" value="Nucleotide-diphospho-sugar transferases"/>
    <property type="match status" value="1"/>
</dbReference>
<sequence length="320" mass="35754">MASQPEVTVIIPNYNGKKLLENCIQTLEKQTCTDFKLLVVDNGSYDGSTEVTSSLDLTMLALKENTGFCGAVNEGIRRADTPYVILLNNDTEVLPEFVEELLAAIKKSDRIFSAGAMMIDYHDRGRIDNAGDYYTAFGWAVARGKGKPLADFNRPCRVFSCCGGAVIYRTGLLREMGPFDERHFAYLEDVDMGYRAKIHGYINCYAPGARVYHVGSATTGTRYNEKKVFLAARNSMYLIYKNMPFLQLLINLPLILSGILIKSLFFLKKGFAGEYLKGIGAGITGCRECKKVRFSWKNMENYACIQLALWGNVIRILAGR</sequence>
<dbReference type="PANTHER" id="PTHR43179">
    <property type="entry name" value="RHAMNOSYLTRANSFERASE WBBL"/>
    <property type="match status" value="1"/>
</dbReference>
<dbReference type="GO" id="GO:0016757">
    <property type="term" value="F:glycosyltransferase activity"/>
    <property type="evidence" value="ECO:0007669"/>
    <property type="project" value="UniProtKB-KW"/>
</dbReference>
<evidence type="ECO:0000313" key="7">
    <source>
        <dbReference type="EMBL" id="RGS39635.1"/>
    </source>
</evidence>
<organism evidence="7 8">
    <name type="scientific">Roseburia hominis</name>
    <dbReference type="NCBI Taxonomy" id="301301"/>
    <lineage>
        <taxon>Bacteria</taxon>
        <taxon>Bacillati</taxon>
        <taxon>Bacillota</taxon>
        <taxon>Clostridia</taxon>
        <taxon>Lachnospirales</taxon>
        <taxon>Lachnospiraceae</taxon>
        <taxon>Roseburia</taxon>
    </lineage>
</organism>